<dbReference type="AlphaFoldDB" id="F2IGS4"/>
<dbReference type="eggNOG" id="COG0732">
    <property type="taxonomic scope" value="Bacteria"/>
</dbReference>
<organism evidence="6 7">
    <name type="scientific">Fluviicola taffensis (strain DSM 16823 / NCIMB 13979 / RW262)</name>
    <dbReference type="NCBI Taxonomy" id="755732"/>
    <lineage>
        <taxon>Bacteria</taxon>
        <taxon>Pseudomonadati</taxon>
        <taxon>Bacteroidota</taxon>
        <taxon>Flavobacteriia</taxon>
        <taxon>Flavobacteriales</taxon>
        <taxon>Crocinitomicaceae</taxon>
        <taxon>Fluviicola</taxon>
    </lineage>
</organism>
<accession>F2IGS4</accession>
<dbReference type="EMBL" id="CP002542">
    <property type="protein sequence ID" value="AEA43691.1"/>
    <property type="molecule type" value="Genomic_DNA"/>
</dbReference>
<dbReference type="InterPro" id="IPR052021">
    <property type="entry name" value="Type-I_RS_S_subunit"/>
</dbReference>
<evidence type="ECO:0000256" key="1">
    <source>
        <dbReference type="ARBA" id="ARBA00010923"/>
    </source>
</evidence>
<feature type="domain" description="Type I restriction modification DNA specificity" evidence="5">
    <location>
        <begin position="213"/>
        <end position="393"/>
    </location>
</feature>
<evidence type="ECO:0000256" key="2">
    <source>
        <dbReference type="ARBA" id="ARBA00022747"/>
    </source>
</evidence>
<dbReference type="InterPro" id="IPR000055">
    <property type="entry name" value="Restrct_endonuc_typeI_TRD"/>
</dbReference>
<keyword evidence="4" id="KW-0175">Coiled coil</keyword>
<evidence type="ECO:0000256" key="4">
    <source>
        <dbReference type="SAM" id="Coils"/>
    </source>
</evidence>
<evidence type="ECO:0000259" key="5">
    <source>
        <dbReference type="Pfam" id="PF01420"/>
    </source>
</evidence>
<reference evidence="6 7" key="1">
    <citation type="journal article" date="2011" name="Stand. Genomic Sci.">
        <title>Complete genome sequence of the gliding freshwater bacterium Fluviicola taffensis type strain (RW262).</title>
        <authorList>
            <person name="Woyke T."/>
            <person name="Chertkov O."/>
            <person name="Lapidus A."/>
            <person name="Nolan M."/>
            <person name="Lucas S."/>
            <person name="Del Rio T.G."/>
            <person name="Tice H."/>
            <person name="Cheng J.F."/>
            <person name="Tapia R."/>
            <person name="Han C."/>
            <person name="Goodwin L."/>
            <person name="Pitluck S."/>
            <person name="Liolios K."/>
            <person name="Pagani I."/>
            <person name="Ivanova N."/>
            <person name="Huntemann M."/>
            <person name="Mavromatis K."/>
            <person name="Mikhailova N."/>
            <person name="Pati A."/>
            <person name="Chen A."/>
            <person name="Palaniappan K."/>
            <person name="Land M."/>
            <person name="Hauser L."/>
            <person name="Brambilla E.M."/>
            <person name="Rohde M."/>
            <person name="Mwirichia R."/>
            <person name="Sikorski J."/>
            <person name="Tindall B.J."/>
            <person name="Goker M."/>
            <person name="Bristow J."/>
            <person name="Eisen J.A."/>
            <person name="Markowitz V."/>
            <person name="Hugenholtz P."/>
            <person name="Klenk H.P."/>
            <person name="Kyrpides N.C."/>
        </authorList>
    </citation>
    <scope>NUCLEOTIDE SEQUENCE [LARGE SCALE GENOMIC DNA]</scope>
    <source>
        <strain evidence="7">DSM 16823 / RW262 / RW262</strain>
    </source>
</reference>
<dbReference type="CDD" id="cd17518">
    <property type="entry name" value="RMtype1_S_Asp27244ORF1181P-TRD1-CR1_like"/>
    <property type="match status" value="1"/>
</dbReference>
<dbReference type="KEGG" id="fte:Fluta_1699"/>
<dbReference type="Proteomes" id="UP000007463">
    <property type="component" value="Chromosome"/>
</dbReference>
<name>F2IGS4_FLUTR</name>
<evidence type="ECO:0000256" key="3">
    <source>
        <dbReference type="ARBA" id="ARBA00023125"/>
    </source>
</evidence>
<dbReference type="Pfam" id="PF01420">
    <property type="entry name" value="Methylase_S"/>
    <property type="match status" value="2"/>
</dbReference>
<keyword evidence="3" id="KW-0238">DNA-binding</keyword>
<feature type="coiled-coil region" evidence="4">
    <location>
        <begin position="369"/>
        <end position="404"/>
    </location>
</feature>
<comment type="similarity">
    <text evidence="1">Belongs to the type-I restriction system S methylase family.</text>
</comment>
<sequence length="411" mass="46571">MKIDLDFIPKGWKKVKIPKVLFFQEGPGVRNWQFTESGVKLLNVGNINNGKVDLNSTSIHLSDEEANGKYSHFLVDEGDLLIACSGIVVSNFHNKIAIAEKSHLPLCLNTSTMRFKSIESKIDLNYFKYYLQTVYFTAQLQKLITGSAQLNFGPSHIKKIDILLPPLETQKRIAQILDDGQALKQKTELLLKEYDALAQSIFMDMFGDPVRNPNTWKKVKLEKLCGVGSSKRVFVEDLVESGVPFYRGTEVGSLGAGLEINPKLFITKKHYEELKTHTGVPKVGDLLLPSICPDGRIFRVISENPFYFKDGRVLWIKVNQEKINSVYLKTLLKSIFYSNYSNIASGSTFAELKIFALKKIDLLLPDIKLQNLFAEKIELIDKQKELAKQELKESEDLFNCLLQKAFKGELV</sequence>
<keyword evidence="7" id="KW-1185">Reference proteome</keyword>
<dbReference type="OrthoDB" id="9816225at2"/>
<dbReference type="HOGENOM" id="CLU_021095_10_1_10"/>
<protein>
    <submittedName>
        <fullName evidence="6">Restriction modification system DNA specificity domain protein</fullName>
    </submittedName>
</protein>
<evidence type="ECO:0000313" key="7">
    <source>
        <dbReference type="Proteomes" id="UP000007463"/>
    </source>
</evidence>
<keyword evidence="2" id="KW-0680">Restriction system</keyword>
<gene>
    <name evidence="6" type="ordered locus">Fluta_1699</name>
</gene>
<proteinExistence type="inferred from homology"/>
<dbReference type="RefSeq" id="WP_013686462.1">
    <property type="nucleotide sequence ID" value="NC_015321.1"/>
</dbReference>
<dbReference type="PANTHER" id="PTHR30408:SF12">
    <property type="entry name" value="TYPE I RESTRICTION ENZYME MJAVIII SPECIFICITY SUBUNIT"/>
    <property type="match status" value="1"/>
</dbReference>
<dbReference type="GO" id="GO:0003677">
    <property type="term" value="F:DNA binding"/>
    <property type="evidence" value="ECO:0007669"/>
    <property type="project" value="UniProtKB-KW"/>
</dbReference>
<dbReference type="STRING" id="755732.Fluta_1699"/>
<evidence type="ECO:0000313" key="6">
    <source>
        <dbReference type="EMBL" id="AEA43691.1"/>
    </source>
</evidence>
<dbReference type="PANTHER" id="PTHR30408">
    <property type="entry name" value="TYPE-1 RESTRICTION ENZYME ECOKI SPECIFICITY PROTEIN"/>
    <property type="match status" value="1"/>
</dbReference>
<dbReference type="GO" id="GO:0009307">
    <property type="term" value="P:DNA restriction-modification system"/>
    <property type="evidence" value="ECO:0007669"/>
    <property type="project" value="UniProtKB-KW"/>
</dbReference>
<reference evidence="7" key="2">
    <citation type="submission" date="2011-02" db="EMBL/GenBank/DDBJ databases">
        <title>The complete genome of Fluviicola taffensis DSM 16823.</title>
        <authorList>
            <consortium name="US DOE Joint Genome Institute (JGI-PGF)"/>
            <person name="Lucas S."/>
            <person name="Copeland A."/>
            <person name="Lapidus A."/>
            <person name="Bruce D."/>
            <person name="Goodwin L."/>
            <person name="Pitluck S."/>
            <person name="Kyrpides N."/>
            <person name="Mavromatis K."/>
            <person name="Ivanova N."/>
            <person name="Mikhailova N."/>
            <person name="Pagani I."/>
            <person name="Chertkov O."/>
            <person name="Detter J.C."/>
            <person name="Han C."/>
            <person name="Tapia R."/>
            <person name="Land M."/>
            <person name="Hauser L."/>
            <person name="Markowitz V."/>
            <person name="Cheng J.-F."/>
            <person name="Hugenholtz P."/>
            <person name="Woyke T."/>
            <person name="Wu D."/>
            <person name="Tindall B."/>
            <person name="Pomrenke H.G."/>
            <person name="Brambilla E."/>
            <person name="Klenk H.-P."/>
            <person name="Eisen J.A."/>
        </authorList>
    </citation>
    <scope>NUCLEOTIDE SEQUENCE [LARGE SCALE GENOMIC DNA]</scope>
    <source>
        <strain evidence="7">DSM 16823 / RW262 / RW262</strain>
    </source>
</reference>
<dbReference type="REBASE" id="33791">
    <property type="entry name" value="S.FtaORF1695P"/>
</dbReference>
<dbReference type="SUPFAM" id="SSF116734">
    <property type="entry name" value="DNA methylase specificity domain"/>
    <property type="match status" value="2"/>
</dbReference>
<feature type="domain" description="Type I restriction modification DNA specificity" evidence="5">
    <location>
        <begin position="9"/>
        <end position="182"/>
    </location>
</feature>
<dbReference type="InterPro" id="IPR044946">
    <property type="entry name" value="Restrct_endonuc_typeI_TRD_sf"/>
</dbReference>
<dbReference type="Gene3D" id="3.90.220.20">
    <property type="entry name" value="DNA methylase specificity domains"/>
    <property type="match status" value="2"/>
</dbReference>